<evidence type="ECO:0000256" key="1">
    <source>
        <dbReference type="SAM" id="Coils"/>
    </source>
</evidence>
<gene>
    <name evidence="2" type="ORF">JFT45_06125</name>
</gene>
<name>A0A8I1K7C0_9PSED</name>
<dbReference type="Proteomes" id="UP000658390">
    <property type="component" value="Unassembled WGS sequence"/>
</dbReference>
<evidence type="ECO:0000313" key="2">
    <source>
        <dbReference type="EMBL" id="MBJ2256095.1"/>
    </source>
</evidence>
<sequence>MSENYVMKIMLAAEENYRVFANTNFDSMTKDYWYQLSRISINTQQAAFLIANISPKAKEDYLNQEKRSLLADARMLIDTCQIESMSALEWLRWANEHSDSPPDLMKERERFELVLSTFDRNPGKQQKAELEGLQQALERERAKNQELSRRLGNTECALEAAQRGEVEARSEIVQLKLDIDKAKERASYRLLTAALLRLLEEPGRASGINQSGIKKAILMRFSEWRGLKSRNLDDMFKEANAAAKDAETQA</sequence>
<organism evidence="2 3">
    <name type="scientific">Pseudomonas psychrophila</name>
    <dbReference type="NCBI Taxonomy" id="122355"/>
    <lineage>
        <taxon>Bacteria</taxon>
        <taxon>Pseudomonadati</taxon>
        <taxon>Pseudomonadota</taxon>
        <taxon>Gammaproteobacteria</taxon>
        <taxon>Pseudomonadales</taxon>
        <taxon>Pseudomonadaceae</taxon>
        <taxon>Pseudomonas</taxon>
    </lineage>
</organism>
<dbReference type="RefSeq" id="WP_198821343.1">
    <property type="nucleotide sequence ID" value="NZ_JAEKCZ010000004.1"/>
</dbReference>
<comment type="caution">
    <text evidence="2">The sequence shown here is derived from an EMBL/GenBank/DDBJ whole genome shotgun (WGS) entry which is preliminary data.</text>
</comment>
<feature type="coiled-coil region" evidence="1">
    <location>
        <begin position="123"/>
        <end position="185"/>
    </location>
</feature>
<dbReference type="AlphaFoldDB" id="A0A8I1K7C0"/>
<keyword evidence="1" id="KW-0175">Coiled coil</keyword>
<protein>
    <submittedName>
        <fullName evidence="2">Uncharacterized protein</fullName>
    </submittedName>
</protein>
<evidence type="ECO:0000313" key="3">
    <source>
        <dbReference type="Proteomes" id="UP000658390"/>
    </source>
</evidence>
<proteinExistence type="predicted"/>
<reference evidence="2" key="1">
    <citation type="submission" date="2020-12" db="EMBL/GenBank/DDBJ databases">
        <title>Antibiotic resistance and phylogeny of Pseudomonas spp. isolated over three decades from chicken meat in the Norwegian food chain.</title>
        <authorList>
            <person name="Moen B."/>
        </authorList>
    </citation>
    <scope>NUCLEOTIDE SEQUENCE</scope>
    <source>
        <strain evidence="2">MF6762</strain>
    </source>
</reference>
<accession>A0A8I1K7C0</accession>
<dbReference type="EMBL" id="JAEKCZ010000004">
    <property type="protein sequence ID" value="MBJ2256095.1"/>
    <property type="molecule type" value="Genomic_DNA"/>
</dbReference>